<organism evidence="1 2">
    <name type="scientific">Polyplax serrata</name>
    <name type="common">Common mouse louse</name>
    <dbReference type="NCBI Taxonomy" id="468196"/>
    <lineage>
        <taxon>Eukaryota</taxon>
        <taxon>Metazoa</taxon>
        <taxon>Ecdysozoa</taxon>
        <taxon>Arthropoda</taxon>
        <taxon>Hexapoda</taxon>
        <taxon>Insecta</taxon>
        <taxon>Pterygota</taxon>
        <taxon>Neoptera</taxon>
        <taxon>Paraneoptera</taxon>
        <taxon>Psocodea</taxon>
        <taxon>Troctomorpha</taxon>
        <taxon>Phthiraptera</taxon>
        <taxon>Anoplura</taxon>
        <taxon>Polyplacidae</taxon>
        <taxon>Polyplax</taxon>
    </lineage>
</organism>
<proteinExistence type="predicted"/>
<accession>A0AAN8P683</accession>
<dbReference type="EMBL" id="JAWJWE010000006">
    <property type="protein sequence ID" value="KAK6633128.1"/>
    <property type="molecule type" value="Genomic_DNA"/>
</dbReference>
<comment type="caution">
    <text evidence="1">The sequence shown here is derived from an EMBL/GenBank/DDBJ whole genome shotgun (WGS) entry which is preliminary data.</text>
</comment>
<gene>
    <name evidence="1" type="ORF">RUM43_012872</name>
</gene>
<dbReference type="Proteomes" id="UP001372834">
    <property type="component" value="Unassembled WGS sequence"/>
</dbReference>
<evidence type="ECO:0000313" key="1">
    <source>
        <dbReference type="EMBL" id="KAK6633128.1"/>
    </source>
</evidence>
<protein>
    <submittedName>
        <fullName evidence="1">Uncharacterized protein</fullName>
    </submittedName>
</protein>
<name>A0AAN8P683_POLSC</name>
<sequence length="87" mass="9993">MTNESGAVSWEPLDGTQSYKINVNVTLYSYSDTPDFTPTFLHNNFYECQREDNVAGWQGTPKRKYEVFSDSANHRCGLSEVLETFEQ</sequence>
<reference evidence="1 2" key="1">
    <citation type="submission" date="2023-10" db="EMBL/GenBank/DDBJ databases">
        <title>Genomes of two closely related lineages of the louse Polyplax serrata with different host specificities.</title>
        <authorList>
            <person name="Martinu J."/>
            <person name="Tarabai H."/>
            <person name="Stefka J."/>
            <person name="Hypsa V."/>
        </authorList>
    </citation>
    <scope>NUCLEOTIDE SEQUENCE [LARGE SCALE GENOMIC DNA]</scope>
    <source>
        <strain evidence="1">HR10_N</strain>
    </source>
</reference>
<evidence type="ECO:0000313" key="2">
    <source>
        <dbReference type="Proteomes" id="UP001372834"/>
    </source>
</evidence>
<dbReference type="AlphaFoldDB" id="A0AAN8P683"/>